<name>A0A174DPF8_9FIRM</name>
<proteinExistence type="predicted"/>
<gene>
    <name evidence="4" type="ORF">ERS852491_01733</name>
</gene>
<accession>A0A174DPF8</accession>
<dbReference type="InterPro" id="IPR009057">
    <property type="entry name" value="Homeodomain-like_sf"/>
</dbReference>
<dbReference type="GO" id="GO:0016301">
    <property type="term" value="F:kinase activity"/>
    <property type="evidence" value="ECO:0007669"/>
    <property type="project" value="UniProtKB-KW"/>
</dbReference>
<dbReference type="AlphaFoldDB" id="A0A174DPF8"/>
<reference evidence="4 5" key="1">
    <citation type="submission" date="2015-09" db="EMBL/GenBank/DDBJ databases">
        <authorList>
            <consortium name="Pathogen Informatics"/>
        </authorList>
    </citation>
    <scope>NUCLEOTIDE SEQUENCE [LARGE SCALE GENOMIC DNA]</scope>
    <source>
        <strain evidence="4 5">2789STDY5834876</strain>
    </source>
</reference>
<dbReference type="STRING" id="39482.ERS852491_01733"/>
<dbReference type="SUPFAM" id="SSF46689">
    <property type="entry name" value="Homeodomain-like"/>
    <property type="match status" value="1"/>
</dbReference>
<keyword evidence="1 2" id="KW-0238">DNA-binding</keyword>
<dbReference type="Pfam" id="PF14278">
    <property type="entry name" value="TetR_C_8"/>
    <property type="match status" value="1"/>
</dbReference>
<dbReference type="InterPro" id="IPR050624">
    <property type="entry name" value="HTH-type_Tx_Regulator"/>
</dbReference>
<dbReference type="InterPro" id="IPR039532">
    <property type="entry name" value="TetR_C_Firmicutes"/>
</dbReference>
<feature type="DNA-binding region" description="H-T-H motif" evidence="2">
    <location>
        <begin position="26"/>
        <end position="45"/>
    </location>
</feature>
<evidence type="ECO:0000256" key="1">
    <source>
        <dbReference type="ARBA" id="ARBA00023125"/>
    </source>
</evidence>
<dbReference type="Proteomes" id="UP000095544">
    <property type="component" value="Unassembled WGS sequence"/>
</dbReference>
<feature type="domain" description="HTH tetR-type" evidence="3">
    <location>
        <begin position="3"/>
        <end position="63"/>
    </location>
</feature>
<evidence type="ECO:0000313" key="4">
    <source>
        <dbReference type="EMBL" id="CUO27324.1"/>
    </source>
</evidence>
<keyword evidence="4" id="KW-0418">Kinase</keyword>
<protein>
    <submittedName>
        <fullName evidence="4">Probable dihydroxyacetone kinase regulator</fullName>
    </submittedName>
</protein>
<dbReference type="Gene3D" id="1.10.357.10">
    <property type="entry name" value="Tetracycline Repressor, domain 2"/>
    <property type="match status" value="1"/>
</dbReference>
<evidence type="ECO:0000313" key="5">
    <source>
        <dbReference type="Proteomes" id="UP000095544"/>
    </source>
</evidence>
<dbReference type="PANTHER" id="PTHR43479">
    <property type="entry name" value="ACREF/ENVCD OPERON REPRESSOR-RELATED"/>
    <property type="match status" value="1"/>
</dbReference>
<dbReference type="OrthoDB" id="9810250at2"/>
<organism evidence="4 5">
    <name type="scientific">Faecalicatena contorta</name>
    <dbReference type="NCBI Taxonomy" id="39482"/>
    <lineage>
        <taxon>Bacteria</taxon>
        <taxon>Bacillati</taxon>
        <taxon>Bacillota</taxon>
        <taxon>Clostridia</taxon>
        <taxon>Lachnospirales</taxon>
        <taxon>Lachnospiraceae</taxon>
        <taxon>Faecalicatena</taxon>
    </lineage>
</organism>
<dbReference type="PRINTS" id="PR00455">
    <property type="entry name" value="HTHTETR"/>
</dbReference>
<dbReference type="EMBL" id="CYZU01000013">
    <property type="protein sequence ID" value="CUO27324.1"/>
    <property type="molecule type" value="Genomic_DNA"/>
</dbReference>
<evidence type="ECO:0000256" key="2">
    <source>
        <dbReference type="PROSITE-ProRule" id="PRU00335"/>
    </source>
</evidence>
<dbReference type="RefSeq" id="WP_050640772.1">
    <property type="nucleotide sequence ID" value="NZ_CABKUE010000008.1"/>
</dbReference>
<dbReference type="InterPro" id="IPR001647">
    <property type="entry name" value="HTH_TetR"/>
</dbReference>
<dbReference type="Pfam" id="PF00440">
    <property type="entry name" value="TetR_N"/>
    <property type="match status" value="1"/>
</dbReference>
<evidence type="ECO:0000259" key="3">
    <source>
        <dbReference type="PROSITE" id="PS50977"/>
    </source>
</evidence>
<keyword evidence="4" id="KW-0808">Transferase</keyword>
<dbReference type="GO" id="GO:0003677">
    <property type="term" value="F:DNA binding"/>
    <property type="evidence" value="ECO:0007669"/>
    <property type="project" value="UniProtKB-UniRule"/>
</dbReference>
<dbReference type="PROSITE" id="PS50977">
    <property type="entry name" value="HTH_TETR_2"/>
    <property type="match status" value="1"/>
</dbReference>
<sequence>MGIDVKSIIVDAMLQLCEEKHLKKITIGDIQAKSGISRQTFYNHFKDKLDLIQYIYEHRIIADWKRENLHELNYYNATVNAFKNDLKYRKFLRQACEITGTNCLVDFMYKHSQTYDRDWHQSHNAGIPLTKEQKFSSDYHSVAGIYMRIHWILGEIDMTPEELAKNILRSRLMSLNSVIFEPIQSGEESGSPYVDAAKKMDFHF</sequence>
<dbReference type="PANTHER" id="PTHR43479:SF7">
    <property type="entry name" value="TETR-FAMILY TRANSCRIPTIONAL REGULATOR"/>
    <property type="match status" value="1"/>
</dbReference>